<gene>
    <name evidence="1" type="ORF">RFULGI_LOCUS6206</name>
</gene>
<organism evidence="1 2">
    <name type="scientific">Racocetra fulgida</name>
    <dbReference type="NCBI Taxonomy" id="60492"/>
    <lineage>
        <taxon>Eukaryota</taxon>
        <taxon>Fungi</taxon>
        <taxon>Fungi incertae sedis</taxon>
        <taxon>Mucoromycota</taxon>
        <taxon>Glomeromycotina</taxon>
        <taxon>Glomeromycetes</taxon>
        <taxon>Diversisporales</taxon>
        <taxon>Gigasporaceae</taxon>
        <taxon>Racocetra</taxon>
    </lineage>
</organism>
<dbReference type="Proteomes" id="UP000789396">
    <property type="component" value="Unassembled WGS sequence"/>
</dbReference>
<evidence type="ECO:0000313" key="1">
    <source>
        <dbReference type="EMBL" id="CAG8590399.1"/>
    </source>
</evidence>
<comment type="caution">
    <text evidence="1">The sequence shown here is derived from an EMBL/GenBank/DDBJ whole genome shotgun (WGS) entry which is preliminary data.</text>
</comment>
<reference evidence="1" key="1">
    <citation type="submission" date="2021-06" db="EMBL/GenBank/DDBJ databases">
        <authorList>
            <person name="Kallberg Y."/>
            <person name="Tangrot J."/>
            <person name="Rosling A."/>
        </authorList>
    </citation>
    <scope>NUCLEOTIDE SEQUENCE</scope>
    <source>
        <strain evidence="1">IN212</strain>
    </source>
</reference>
<dbReference type="AlphaFoldDB" id="A0A9N9C659"/>
<sequence length="453" mass="52145">MKKHKSVSPEENILIKIQDTFKVQNQHILRHINDEDASIDLSELSKLTINPDGILNSKQPAYLNLITKFKGYAFDNNDIKNASEQVFTINIDKVESKTQINNVIEKVEKCESKLEALFKRNLMSCKNISNILPCLSVSLGVPLHSSYEILDRITTTECSYRIWEKEEITISKQNINPTNAFIEEVKGALKCEDKESQLRMIAKKYGTFYARRLVFGGAVIKETSIKGIIIRIIGGIKEYNGFSLRSWINSLDNRDVWDIIEYDEIYSIFDLLDDNLQKEIFDILAGIHDIPPYWDFSKNASYVHLLATQFTDLDKLTKINNCYIFASIINKSDRDRFSLQIGYMNEHIPLIIIHLKKPLHKNHKSSQIRVGWIIVGQPINFDFDQINYPVLLESGDSSTFKIEFSKDEELNTCVLGIPEINSKYLTDLSVYDIKDINQLVDDKKVLQRTALFS</sequence>
<protein>
    <submittedName>
        <fullName evidence="1">2662_t:CDS:1</fullName>
    </submittedName>
</protein>
<evidence type="ECO:0000313" key="2">
    <source>
        <dbReference type="Proteomes" id="UP000789396"/>
    </source>
</evidence>
<proteinExistence type="predicted"/>
<dbReference type="EMBL" id="CAJVPZ010007775">
    <property type="protein sequence ID" value="CAG8590399.1"/>
    <property type="molecule type" value="Genomic_DNA"/>
</dbReference>
<keyword evidence="2" id="KW-1185">Reference proteome</keyword>
<name>A0A9N9C659_9GLOM</name>
<accession>A0A9N9C659</accession>
<dbReference type="OrthoDB" id="2413961at2759"/>